<evidence type="ECO:0000256" key="1">
    <source>
        <dbReference type="ARBA" id="ARBA00001946"/>
    </source>
</evidence>
<dbReference type="PANTHER" id="PTHR37311:SF1">
    <property type="entry name" value="2-PHOSPHOSULFOLACTATE PHOSPHATASE-RELATED"/>
    <property type="match status" value="1"/>
</dbReference>
<name>A0ABW7QBC8_9MICO</name>
<evidence type="ECO:0000256" key="2">
    <source>
        <dbReference type="ARBA" id="ARBA00009997"/>
    </source>
</evidence>
<gene>
    <name evidence="8" type="ORF">ACH3VR_17625</name>
</gene>
<evidence type="ECO:0000256" key="4">
    <source>
        <dbReference type="ARBA" id="ARBA00021948"/>
    </source>
</evidence>
<dbReference type="RefSeq" id="WP_397557626.1">
    <property type="nucleotide sequence ID" value="NZ_JBIQWL010000008.1"/>
</dbReference>
<evidence type="ECO:0000256" key="3">
    <source>
        <dbReference type="ARBA" id="ARBA00012953"/>
    </source>
</evidence>
<sequence>MSSPFDQSTYQVRFEWGADGLARLAPADVVVLVDVLEASTNVIEALDRDASTGVAPFGELAGGSALTLVGALTNASAVAGAVLAEQKRRSARTSVAVIAGGDGPRFAVEDLLGAGAIIAALADRGIDHSSPEAAVACEAFRALRGATRHLLTASGSGRALAERADGVRAAAALDASSAVPVLRDGAFVAL</sequence>
<proteinExistence type="inferred from homology"/>
<comment type="caution">
    <text evidence="8">The sequence shown here is derived from an EMBL/GenBank/DDBJ whole genome shotgun (WGS) entry which is preliminary data.</text>
</comment>
<evidence type="ECO:0000313" key="9">
    <source>
        <dbReference type="Proteomes" id="UP001610861"/>
    </source>
</evidence>
<organism evidence="8 9">
    <name type="scientific">Microbacterium alkaliflavum</name>
    <dbReference type="NCBI Taxonomy" id="3248839"/>
    <lineage>
        <taxon>Bacteria</taxon>
        <taxon>Bacillati</taxon>
        <taxon>Actinomycetota</taxon>
        <taxon>Actinomycetes</taxon>
        <taxon>Micrococcales</taxon>
        <taxon>Microbacteriaceae</taxon>
        <taxon>Microbacterium</taxon>
    </lineage>
</organism>
<dbReference type="PANTHER" id="PTHR37311">
    <property type="entry name" value="2-PHOSPHOSULFOLACTATE PHOSPHATASE-RELATED"/>
    <property type="match status" value="1"/>
</dbReference>
<dbReference type="Pfam" id="PF04029">
    <property type="entry name" value="2-ph_phosp"/>
    <property type="match status" value="1"/>
</dbReference>
<comment type="cofactor">
    <cofactor evidence="1">
        <name>Mg(2+)</name>
        <dbReference type="ChEBI" id="CHEBI:18420"/>
    </cofactor>
</comment>
<evidence type="ECO:0000256" key="6">
    <source>
        <dbReference type="ARBA" id="ARBA00022842"/>
    </source>
</evidence>
<evidence type="ECO:0000313" key="8">
    <source>
        <dbReference type="EMBL" id="MFH8252190.1"/>
    </source>
</evidence>
<dbReference type="InterPro" id="IPR036702">
    <property type="entry name" value="ComB-like_sf"/>
</dbReference>
<reference evidence="8 9" key="1">
    <citation type="submission" date="2024-09" db="EMBL/GenBank/DDBJ databases">
        <authorList>
            <person name="Pan X."/>
        </authorList>
    </citation>
    <scope>NUCLEOTIDE SEQUENCE [LARGE SCALE GENOMIC DNA]</scope>
    <source>
        <strain evidence="8 9">B2969</strain>
    </source>
</reference>
<dbReference type="Gene3D" id="3.90.1560.10">
    <property type="entry name" value="ComB-like"/>
    <property type="match status" value="1"/>
</dbReference>
<evidence type="ECO:0000256" key="5">
    <source>
        <dbReference type="ARBA" id="ARBA00022801"/>
    </source>
</evidence>
<dbReference type="Proteomes" id="UP001610861">
    <property type="component" value="Unassembled WGS sequence"/>
</dbReference>
<protein>
    <recommendedName>
        <fullName evidence="4">Probable 2-phosphosulfolactate phosphatase</fullName>
        <ecNumber evidence="3">3.1.3.71</ecNumber>
    </recommendedName>
</protein>
<accession>A0ABW7QBC8</accession>
<dbReference type="InterPro" id="IPR005238">
    <property type="entry name" value="ComB-like"/>
</dbReference>
<keyword evidence="5" id="KW-0378">Hydrolase</keyword>
<dbReference type="EC" id="3.1.3.71" evidence="3"/>
<comment type="similarity">
    <text evidence="2">Belongs to the ComB family.</text>
</comment>
<evidence type="ECO:0000256" key="7">
    <source>
        <dbReference type="ARBA" id="ARBA00033711"/>
    </source>
</evidence>
<dbReference type="SUPFAM" id="SSF142823">
    <property type="entry name" value="ComB-like"/>
    <property type="match status" value="1"/>
</dbReference>
<keyword evidence="9" id="KW-1185">Reference proteome</keyword>
<dbReference type="EMBL" id="JBIQWL010000008">
    <property type="protein sequence ID" value="MFH8252190.1"/>
    <property type="molecule type" value="Genomic_DNA"/>
</dbReference>
<comment type="catalytic activity">
    <reaction evidence="7">
        <text>(2R)-O-phospho-3-sulfolactate + H2O = (2R)-3-sulfolactate + phosphate</text>
        <dbReference type="Rhea" id="RHEA:23416"/>
        <dbReference type="ChEBI" id="CHEBI:15377"/>
        <dbReference type="ChEBI" id="CHEBI:15597"/>
        <dbReference type="ChEBI" id="CHEBI:43474"/>
        <dbReference type="ChEBI" id="CHEBI:58738"/>
        <dbReference type="EC" id="3.1.3.71"/>
    </reaction>
</comment>
<keyword evidence="6" id="KW-0460">Magnesium</keyword>